<evidence type="ECO:0000313" key="2">
    <source>
        <dbReference type="Proteomes" id="UP000829196"/>
    </source>
</evidence>
<organism evidence="1 2">
    <name type="scientific">Dendrobium nobile</name>
    <name type="common">Orchid</name>
    <dbReference type="NCBI Taxonomy" id="94219"/>
    <lineage>
        <taxon>Eukaryota</taxon>
        <taxon>Viridiplantae</taxon>
        <taxon>Streptophyta</taxon>
        <taxon>Embryophyta</taxon>
        <taxon>Tracheophyta</taxon>
        <taxon>Spermatophyta</taxon>
        <taxon>Magnoliopsida</taxon>
        <taxon>Liliopsida</taxon>
        <taxon>Asparagales</taxon>
        <taxon>Orchidaceae</taxon>
        <taxon>Epidendroideae</taxon>
        <taxon>Malaxideae</taxon>
        <taxon>Dendrobiinae</taxon>
        <taxon>Dendrobium</taxon>
    </lineage>
</organism>
<name>A0A8T3CAC6_DENNO</name>
<dbReference type="AlphaFoldDB" id="A0A8T3CAC6"/>
<keyword evidence="2" id="KW-1185">Reference proteome</keyword>
<reference evidence="1" key="1">
    <citation type="journal article" date="2022" name="Front. Genet.">
        <title>Chromosome-Scale Assembly of the Dendrobium nobile Genome Provides Insights Into the Molecular Mechanism of the Biosynthesis of the Medicinal Active Ingredient of Dendrobium.</title>
        <authorList>
            <person name="Xu Q."/>
            <person name="Niu S.-C."/>
            <person name="Li K.-L."/>
            <person name="Zheng P.-J."/>
            <person name="Zhang X.-J."/>
            <person name="Jia Y."/>
            <person name="Liu Y."/>
            <person name="Niu Y.-X."/>
            <person name="Yu L.-H."/>
            <person name="Chen D.-F."/>
            <person name="Zhang G.-Q."/>
        </authorList>
    </citation>
    <scope>NUCLEOTIDE SEQUENCE</scope>
    <source>
        <tissue evidence="1">Leaf</tissue>
    </source>
</reference>
<sequence>MPLSKNYLIAIIGPPISLGHWTRLRFLCVFQERAGNFGISLDFRIGFGYFVVIVND</sequence>
<proteinExistence type="predicted"/>
<dbReference type="Proteomes" id="UP000829196">
    <property type="component" value="Unassembled WGS sequence"/>
</dbReference>
<accession>A0A8T3CAC6</accession>
<comment type="caution">
    <text evidence="1">The sequence shown here is derived from an EMBL/GenBank/DDBJ whole genome shotgun (WGS) entry which is preliminary data.</text>
</comment>
<gene>
    <name evidence="1" type="ORF">KFK09_001445</name>
</gene>
<protein>
    <submittedName>
        <fullName evidence="1">Uncharacterized protein</fullName>
    </submittedName>
</protein>
<evidence type="ECO:0000313" key="1">
    <source>
        <dbReference type="EMBL" id="KAI0528901.1"/>
    </source>
</evidence>
<dbReference type="EMBL" id="JAGYWB010000002">
    <property type="protein sequence ID" value="KAI0528901.1"/>
    <property type="molecule type" value="Genomic_DNA"/>
</dbReference>